<dbReference type="Pfam" id="PF24456">
    <property type="entry name" value="RHD_RETREG1-3"/>
    <property type="match status" value="1"/>
</dbReference>
<organism evidence="7 8">
    <name type="scientific">Allacma fusca</name>
    <dbReference type="NCBI Taxonomy" id="39272"/>
    <lineage>
        <taxon>Eukaryota</taxon>
        <taxon>Metazoa</taxon>
        <taxon>Ecdysozoa</taxon>
        <taxon>Arthropoda</taxon>
        <taxon>Hexapoda</taxon>
        <taxon>Collembola</taxon>
        <taxon>Symphypleona</taxon>
        <taxon>Sminthuridae</taxon>
        <taxon>Allacma</taxon>
    </lineage>
</organism>
<evidence type="ECO:0000256" key="1">
    <source>
        <dbReference type="ARBA" id="ARBA00004141"/>
    </source>
</evidence>
<dbReference type="InterPro" id="IPR057282">
    <property type="entry name" value="RETREG1-3-like_RHD"/>
</dbReference>
<feature type="transmembrane region" description="Helical" evidence="5">
    <location>
        <begin position="133"/>
        <end position="158"/>
    </location>
</feature>
<dbReference type="AlphaFoldDB" id="A0A8J2KZH9"/>
<protein>
    <recommendedName>
        <fullName evidence="6">RETREG1-3/ARL6IP-like N-terminal reticulon-homology domain-containing protein</fullName>
    </recommendedName>
</protein>
<evidence type="ECO:0000256" key="3">
    <source>
        <dbReference type="ARBA" id="ARBA00022989"/>
    </source>
</evidence>
<dbReference type="Proteomes" id="UP000708208">
    <property type="component" value="Unassembled WGS sequence"/>
</dbReference>
<name>A0A8J2KZH9_9HEXA</name>
<evidence type="ECO:0000313" key="7">
    <source>
        <dbReference type="EMBL" id="CAG7823596.1"/>
    </source>
</evidence>
<evidence type="ECO:0000256" key="2">
    <source>
        <dbReference type="ARBA" id="ARBA00022692"/>
    </source>
</evidence>
<accession>A0A8J2KZH9</accession>
<gene>
    <name evidence="7" type="ORF">AFUS01_LOCUS33802</name>
</gene>
<evidence type="ECO:0000259" key="6">
    <source>
        <dbReference type="Pfam" id="PF24456"/>
    </source>
</evidence>
<feature type="transmembrane region" description="Helical" evidence="5">
    <location>
        <begin position="58"/>
        <end position="75"/>
    </location>
</feature>
<dbReference type="EMBL" id="CAJVCH010529991">
    <property type="protein sequence ID" value="CAG7823596.1"/>
    <property type="molecule type" value="Genomic_DNA"/>
</dbReference>
<feature type="transmembrane region" description="Helical" evidence="5">
    <location>
        <begin position="34"/>
        <end position="52"/>
    </location>
</feature>
<keyword evidence="4 5" id="KW-0472">Membrane</keyword>
<comment type="caution">
    <text evidence="7">The sequence shown here is derived from an EMBL/GenBank/DDBJ whole genome shotgun (WGS) entry which is preliminary data.</text>
</comment>
<proteinExistence type="predicted"/>
<dbReference type="PANTHER" id="PTHR20952">
    <property type="entry name" value="ADP-RIBOSYLATION-LIKE FACTOR 6-INTERACTING PROTEIN"/>
    <property type="match status" value="1"/>
</dbReference>
<evidence type="ECO:0000256" key="5">
    <source>
        <dbReference type="SAM" id="Phobius"/>
    </source>
</evidence>
<sequence>MEILTNEELLKDKLNPCRELCPILLDIFFWKKEYYPYALAGFVTFVFGTLWYWDPSVITAVSILGLIITLADFFLPTLSKSILSDERWSSEKDKKFSIFVNRIAYFSVQVWNFRIQLEDWKKEKPNQYAGITVISLLFLAWIGNAVNNLFLVYLVFLFMSLLPGLLHRRILQKFIGMFALAVGNAFGIKRKSK</sequence>
<dbReference type="GO" id="GO:0016020">
    <property type="term" value="C:membrane"/>
    <property type="evidence" value="ECO:0007669"/>
    <property type="project" value="UniProtKB-SubCell"/>
</dbReference>
<keyword evidence="8" id="KW-1185">Reference proteome</keyword>
<comment type="subcellular location">
    <subcellularLocation>
        <location evidence="1">Membrane</location>
        <topology evidence="1">Multi-pass membrane protein</topology>
    </subcellularLocation>
</comment>
<feature type="domain" description="RETREG1-3/ARL6IP-like N-terminal reticulon-homology" evidence="6">
    <location>
        <begin position="25"/>
        <end position="175"/>
    </location>
</feature>
<dbReference type="PANTHER" id="PTHR20952:SF0">
    <property type="entry name" value="ADP-RIBOSYLATION FACTOR-LIKE PROTEIN 6-INTERACTING PROTEIN 1"/>
    <property type="match status" value="1"/>
</dbReference>
<keyword evidence="3 5" id="KW-1133">Transmembrane helix</keyword>
<dbReference type="GO" id="GO:0005783">
    <property type="term" value="C:endoplasmic reticulum"/>
    <property type="evidence" value="ECO:0007669"/>
    <property type="project" value="UniProtKB-ARBA"/>
</dbReference>
<reference evidence="7" key="1">
    <citation type="submission" date="2021-06" db="EMBL/GenBank/DDBJ databases">
        <authorList>
            <person name="Hodson N. C."/>
            <person name="Mongue J. A."/>
            <person name="Jaron S. K."/>
        </authorList>
    </citation>
    <scope>NUCLEOTIDE SEQUENCE</scope>
</reference>
<evidence type="ECO:0000256" key="4">
    <source>
        <dbReference type="ARBA" id="ARBA00023136"/>
    </source>
</evidence>
<dbReference type="OrthoDB" id="6416122at2759"/>
<dbReference type="InterPro" id="IPR052114">
    <property type="entry name" value="ER_autophagy_membrane_reg"/>
</dbReference>
<feature type="transmembrane region" description="Helical" evidence="5">
    <location>
        <begin position="170"/>
        <end position="188"/>
    </location>
</feature>
<keyword evidence="2 5" id="KW-0812">Transmembrane</keyword>
<evidence type="ECO:0000313" key="8">
    <source>
        <dbReference type="Proteomes" id="UP000708208"/>
    </source>
</evidence>